<comment type="caution">
    <text evidence="12">The sequence shown here is derived from an EMBL/GenBank/DDBJ whole genome shotgun (WGS) entry which is preliminary data.</text>
</comment>
<keyword evidence="8" id="KW-1015">Disulfide bond</keyword>
<feature type="signal peptide" evidence="10">
    <location>
        <begin position="1"/>
        <end position="18"/>
    </location>
</feature>
<dbReference type="EMBL" id="JASNQZ010000008">
    <property type="protein sequence ID" value="KAL0954181.1"/>
    <property type="molecule type" value="Genomic_DNA"/>
</dbReference>
<keyword evidence="13" id="KW-1185">Reference proteome</keyword>
<feature type="compositionally biased region" description="Low complexity" evidence="9">
    <location>
        <begin position="354"/>
        <end position="371"/>
    </location>
</feature>
<dbReference type="SUPFAM" id="SSF55486">
    <property type="entry name" value="Metalloproteases ('zincins'), catalytic domain"/>
    <property type="match status" value="1"/>
</dbReference>
<sequence>MHFTTFFHLLSMTLSTLAISRVPQVPSERPLGACGHHGEWENPSASGMRDMPGRLRARGGRMSGPLRDVGSIVDVYWHVISVNGTREGGDISDSEVADWMGTLNEGFGPVGLSFKLAETRRITNAKWYDTKRSDTANETAMVEFAAPHNDAGSLKIFSIGQRESGKDGISWAADPRWQDEFPNRDGLWLNIGAPSPRKAIIHEVGHWCGLRDVFGGGCKTEPGYGDMVDDTPPQDKPTYFCDKPVYSCGRSTPDPNDNYMNLMYDDSCRKRFTPGQIKRMREQLKMYRGITLQTPTQNVTTTEVLRPSSGAGVSPSHRPSGGHQPLSTASSDRPSPSAGHPPSTGSRHSLSENRYLSSGSRRPSSSYQRPSSAHRRPSSRYQRPSTASRHSSSRYKRPSTKPRRPSRQHIEDMWRHAYKMFCKYLNRLRELSSYRFEEDSY</sequence>
<evidence type="ECO:0000259" key="11">
    <source>
        <dbReference type="Pfam" id="PF05572"/>
    </source>
</evidence>
<comment type="similarity">
    <text evidence="1">Belongs to the peptidase M43B family.</text>
</comment>
<feature type="domain" description="Peptidase M43 pregnancy-associated plasma-A" evidence="11">
    <location>
        <begin position="196"/>
        <end position="284"/>
    </location>
</feature>
<feature type="compositionally biased region" description="Low complexity" evidence="9">
    <location>
        <begin position="291"/>
        <end position="305"/>
    </location>
</feature>
<evidence type="ECO:0000256" key="4">
    <source>
        <dbReference type="ARBA" id="ARBA00022729"/>
    </source>
</evidence>
<dbReference type="InterPro" id="IPR024079">
    <property type="entry name" value="MetalloPept_cat_dom_sf"/>
</dbReference>
<gene>
    <name evidence="12" type="ORF">HGRIS_005312</name>
</gene>
<dbReference type="Pfam" id="PF05572">
    <property type="entry name" value="Peptidase_M43"/>
    <property type="match status" value="1"/>
</dbReference>
<feature type="chain" id="PRO_5045280548" description="Peptidase M43 pregnancy-associated plasma-A domain-containing protein" evidence="10">
    <location>
        <begin position="19"/>
        <end position="441"/>
    </location>
</feature>
<dbReference type="PANTHER" id="PTHR47466:SF1">
    <property type="entry name" value="METALLOPROTEASE MEP1 (AFU_ORTHOLOGUE AFUA_1G07730)-RELATED"/>
    <property type="match status" value="1"/>
</dbReference>
<evidence type="ECO:0000256" key="9">
    <source>
        <dbReference type="SAM" id="MobiDB-lite"/>
    </source>
</evidence>
<keyword evidence="2" id="KW-0645">Protease</keyword>
<feature type="compositionally biased region" description="Basic residues" evidence="9">
    <location>
        <begin position="391"/>
        <end position="407"/>
    </location>
</feature>
<evidence type="ECO:0000256" key="2">
    <source>
        <dbReference type="ARBA" id="ARBA00022670"/>
    </source>
</evidence>
<evidence type="ECO:0000256" key="1">
    <source>
        <dbReference type="ARBA" id="ARBA00008721"/>
    </source>
</evidence>
<reference evidence="13" key="1">
    <citation type="submission" date="2024-06" db="EMBL/GenBank/DDBJ databases">
        <title>Multi-omics analyses provide insights into the biosynthesis of the anticancer antibiotic pleurotin in Hohenbuehelia grisea.</title>
        <authorList>
            <person name="Weaver J.A."/>
            <person name="Alberti F."/>
        </authorList>
    </citation>
    <scope>NUCLEOTIDE SEQUENCE [LARGE SCALE GENOMIC DNA]</scope>
    <source>
        <strain evidence="13">T-177</strain>
    </source>
</reference>
<keyword evidence="7" id="KW-0482">Metalloprotease</keyword>
<dbReference type="InterPro" id="IPR008754">
    <property type="entry name" value="Peptidase_M43"/>
</dbReference>
<evidence type="ECO:0000256" key="5">
    <source>
        <dbReference type="ARBA" id="ARBA00022801"/>
    </source>
</evidence>
<feature type="region of interest" description="Disordered" evidence="9">
    <location>
        <begin position="288"/>
        <end position="408"/>
    </location>
</feature>
<dbReference type="Proteomes" id="UP001556367">
    <property type="component" value="Unassembled WGS sequence"/>
</dbReference>
<feature type="compositionally biased region" description="Polar residues" evidence="9">
    <location>
        <begin position="381"/>
        <end position="390"/>
    </location>
</feature>
<evidence type="ECO:0000256" key="8">
    <source>
        <dbReference type="ARBA" id="ARBA00023157"/>
    </source>
</evidence>
<evidence type="ECO:0000256" key="10">
    <source>
        <dbReference type="SAM" id="SignalP"/>
    </source>
</evidence>
<protein>
    <recommendedName>
        <fullName evidence="11">Peptidase M43 pregnancy-associated plasma-A domain-containing protein</fullName>
    </recommendedName>
</protein>
<evidence type="ECO:0000256" key="7">
    <source>
        <dbReference type="ARBA" id="ARBA00023049"/>
    </source>
</evidence>
<organism evidence="12 13">
    <name type="scientific">Hohenbuehelia grisea</name>
    <dbReference type="NCBI Taxonomy" id="104357"/>
    <lineage>
        <taxon>Eukaryota</taxon>
        <taxon>Fungi</taxon>
        <taxon>Dikarya</taxon>
        <taxon>Basidiomycota</taxon>
        <taxon>Agaricomycotina</taxon>
        <taxon>Agaricomycetes</taxon>
        <taxon>Agaricomycetidae</taxon>
        <taxon>Agaricales</taxon>
        <taxon>Pleurotineae</taxon>
        <taxon>Pleurotaceae</taxon>
        <taxon>Hohenbuehelia</taxon>
    </lineage>
</organism>
<proteinExistence type="inferred from homology"/>
<name>A0ABR3JEN7_9AGAR</name>
<accession>A0ABR3JEN7</accession>
<evidence type="ECO:0000313" key="12">
    <source>
        <dbReference type="EMBL" id="KAL0954181.1"/>
    </source>
</evidence>
<keyword evidence="4 10" id="KW-0732">Signal</keyword>
<keyword evidence="6" id="KW-0862">Zinc</keyword>
<keyword evidence="5" id="KW-0378">Hydrolase</keyword>
<dbReference type="PANTHER" id="PTHR47466">
    <property type="match status" value="1"/>
</dbReference>
<evidence type="ECO:0000313" key="13">
    <source>
        <dbReference type="Proteomes" id="UP001556367"/>
    </source>
</evidence>
<keyword evidence="3" id="KW-0479">Metal-binding</keyword>
<feature type="compositionally biased region" description="Polar residues" evidence="9">
    <location>
        <begin position="325"/>
        <end position="334"/>
    </location>
</feature>
<dbReference type="Gene3D" id="3.40.390.10">
    <property type="entry name" value="Collagenase (Catalytic Domain)"/>
    <property type="match status" value="1"/>
</dbReference>
<evidence type="ECO:0000256" key="3">
    <source>
        <dbReference type="ARBA" id="ARBA00022723"/>
    </source>
</evidence>
<evidence type="ECO:0000256" key="6">
    <source>
        <dbReference type="ARBA" id="ARBA00022833"/>
    </source>
</evidence>